<organism evidence="2 3">
    <name type="scientific">Moryella indoligenes</name>
    <dbReference type="NCBI Taxonomy" id="371674"/>
    <lineage>
        <taxon>Bacteria</taxon>
        <taxon>Bacillati</taxon>
        <taxon>Bacillota</taxon>
        <taxon>Clostridia</taxon>
        <taxon>Lachnospirales</taxon>
        <taxon>Lachnospiraceae</taxon>
        <taxon>Moryella</taxon>
    </lineage>
</organism>
<sequence length="240" mass="25786">MKKQIVLTALIVALSCGAALSSLAGAWVHETGSGNWHYDYLGRGVSEGFLKNQWAWLDGNHDGVSECYYFDAEGVMLANTTVNGSAVNANGQWTVDGIVQTRVNGVAGSLENTTELVNTTPKESAYYERFEQAETASGLSWTDGFRLSGDLSHAAYASFQLDKQYSLLTLTFSPAAGQSGKQKGRVSVTGLTSGRSLYRSDTLSPDSAPVSVTLKVTNEEAVRINMIRGCDFLFDSVAVQ</sequence>
<evidence type="ECO:0008006" key="4">
    <source>
        <dbReference type="Google" id="ProtNLM"/>
    </source>
</evidence>
<dbReference type="RefSeq" id="WP_307253578.1">
    <property type="nucleotide sequence ID" value="NZ_JAUSTO010000004.1"/>
</dbReference>
<accession>A0AAE3V9D6</accession>
<comment type="caution">
    <text evidence="2">The sequence shown here is derived from an EMBL/GenBank/DDBJ whole genome shotgun (WGS) entry which is preliminary data.</text>
</comment>
<evidence type="ECO:0000256" key="1">
    <source>
        <dbReference type="SAM" id="SignalP"/>
    </source>
</evidence>
<feature type="chain" id="PRO_5042025319" description="Glycosyl hydrolase family 98 putative carbohydrate-binding module domain-containing protein" evidence="1">
    <location>
        <begin position="25"/>
        <end position="240"/>
    </location>
</feature>
<keyword evidence="1" id="KW-0732">Signal</keyword>
<name>A0AAE3V9D6_9FIRM</name>
<dbReference type="AlphaFoldDB" id="A0AAE3V9D6"/>
<dbReference type="PROSITE" id="PS51257">
    <property type="entry name" value="PROKAR_LIPOPROTEIN"/>
    <property type="match status" value="1"/>
</dbReference>
<dbReference type="EMBL" id="JAUSTO010000004">
    <property type="protein sequence ID" value="MDQ0152176.1"/>
    <property type="molecule type" value="Genomic_DNA"/>
</dbReference>
<evidence type="ECO:0000313" key="3">
    <source>
        <dbReference type="Proteomes" id="UP001241537"/>
    </source>
</evidence>
<gene>
    <name evidence="2" type="ORF">J2S20_000861</name>
</gene>
<feature type="signal peptide" evidence="1">
    <location>
        <begin position="1"/>
        <end position="24"/>
    </location>
</feature>
<keyword evidence="3" id="KW-1185">Reference proteome</keyword>
<proteinExistence type="predicted"/>
<dbReference type="Gene3D" id="2.10.270.10">
    <property type="entry name" value="Cholin Binding"/>
    <property type="match status" value="1"/>
</dbReference>
<evidence type="ECO:0000313" key="2">
    <source>
        <dbReference type="EMBL" id="MDQ0152176.1"/>
    </source>
</evidence>
<reference evidence="2" key="1">
    <citation type="submission" date="2023-07" db="EMBL/GenBank/DDBJ databases">
        <title>Genomic Encyclopedia of Type Strains, Phase IV (KMG-IV): sequencing the most valuable type-strain genomes for metagenomic binning, comparative biology and taxonomic classification.</title>
        <authorList>
            <person name="Goeker M."/>
        </authorList>
    </citation>
    <scope>NUCLEOTIDE SEQUENCE</scope>
    <source>
        <strain evidence="2">DSM 19659</strain>
    </source>
</reference>
<dbReference type="Proteomes" id="UP001241537">
    <property type="component" value="Unassembled WGS sequence"/>
</dbReference>
<protein>
    <recommendedName>
        <fullName evidence="4">Glycosyl hydrolase family 98 putative carbohydrate-binding module domain-containing protein</fullName>
    </recommendedName>
</protein>
<dbReference type="SUPFAM" id="SSF69360">
    <property type="entry name" value="Cell wall binding repeat"/>
    <property type="match status" value="1"/>
</dbReference>